<keyword evidence="3" id="KW-1185">Reference proteome</keyword>
<gene>
    <name evidence="2" type="ORF">PILCRDRAFT_12490</name>
</gene>
<proteinExistence type="predicted"/>
<feature type="region of interest" description="Disordered" evidence="1">
    <location>
        <begin position="1"/>
        <end position="28"/>
    </location>
</feature>
<dbReference type="AlphaFoldDB" id="A0A0C3BHE4"/>
<dbReference type="HOGENOM" id="CLU_1441560_0_0_1"/>
<reference evidence="2 3" key="1">
    <citation type="submission" date="2014-04" db="EMBL/GenBank/DDBJ databases">
        <authorList>
            <consortium name="DOE Joint Genome Institute"/>
            <person name="Kuo A."/>
            <person name="Tarkka M."/>
            <person name="Buscot F."/>
            <person name="Kohler A."/>
            <person name="Nagy L.G."/>
            <person name="Floudas D."/>
            <person name="Copeland A."/>
            <person name="Barry K.W."/>
            <person name="Cichocki N."/>
            <person name="Veneault-Fourrey C."/>
            <person name="LaButti K."/>
            <person name="Lindquist E.A."/>
            <person name="Lipzen A."/>
            <person name="Lundell T."/>
            <person name="Morin E."/>
            <person name="Murat C."/>
            <person name="Sun H."/>
            <person name="Tunlid A."/>
            <person name="Henrissat B."/>
            <person name="Grigoriev I.V."/>
            <person name="Hibbett D.S."/>
            <person name="Martin F."/>
            <person name="Nordberg H.P."/>
            <person name="Cantor M.N."/>
            <person name="Hua S.X."/>
        </authorList>
    </citation>
    <scope>NUCLEOTIDE SEQUENCE [LARGE SCALE GENOMIC DNA]</scope>
    <source>
        <strain evidence="2 3">F 1598</strain>
    </source>
</reference>
<accession>A0A0C3BHE4</accession>
<reference evidence="3" key="2">
    <citation type="submission" date="2015-01" db="EMBL/GenBank/DDBJ databases">
        <title>Evolutionary Origins and Diversification of the Mycorrhizal Mutualists.</title>
        <authorList>
            <consortium name="DOE Joint Genome Institute"/>
            <consortium name="Mycorrhizal Genomics Consortium"/>
            <person name="Kohler A."/>
            <person name="Kuo A."/>
            <person name="Nagy L.G."/>
            <person name="Floudas D."/>
            <person name="Copeland A."/>
            <person name="Barry K.W."/>
            <person name="Cichocki N."/>
            <person name="Veneault-Fourrey C."/>
            <person name="LaButti K."/>
            <person name="Lindquist E.A."/>
            <person name="Lipzen A."/>
            <person name="Lundell T."/>
            <person name="Morin E."/>
            <person name="Murat C."/>
            <person name="Riley R."/>
            <person name="Ohm R."/>
            <person name="Sun H."/>
            <person name="Tunlid A."/>
            <person name="Henrissat B."/>
            <person name="Grigoriev I.V."/>
            <person name="Hibbett D.S."/>
            <person name="Martin F."/>
        </authorList>
    </citation>
    <scope>NUCLEOTIDE SEQUENCE [LARGE SCALE GENOMIC DNA]</scope>
    <source>
        <strain evidence="3">F 1598</strain>
    </source>
</reference>
<evidence type="ECO:0000256" key="1">
    <source>
        <dbReference type="SAM" id="MobiDB-lite"/>
    </source>
</evidence>
<organism evidence="2 3">
    <name type="scientific">Piloderma croceum (strain F 1598)</name>
    <dbReference type="NCBI Taxonomy" id="765440"/>
    <lineage>
        <taxon>Eukaryota</taxon>
        <taxon>Fungi</taxon>
        <taxon>Dikarya</taxon>
        <taxon>Basidiomycota</taxon>
        <taxon>Agaricomycotina</taxon>
        <taxon>Agaricomycetes</taxon>
        <taxon>Agaricomycetidae</taxon>
        <taxon>Atheliales</taxon>
        <taxon>Atheliaceae</taxon>
        <taxon>Piloderma</taxon>
    </lineage>
</organism>
<feature type="compositionally biased region" description="Polar residues" evidence="1">
    <location>
        <begin position="7"/>
        <end position="28"/>
    </location>
</feature>
<evidence type="ECO:0000313" key="2">
    <source>
        <dbReference type="EMBL" id="KIM76777.1"/>
    </source>
</evidence>
<dbReference type="Proteomes" id="UP000054166">
    <property type="component" value="Unassembled WGS sequence"/>
</dbReference>
<protein>
    <submittedName>
        <fullName evidence="2">Uncharacterized protein</fullName>
    </submittedName>
</protein>
<sequence length="188" mass="21673">MAHLRTGNESIFTQKSSSNRHQTESPATTLTMSERQVAIDEYEDMHVKSQTEVEEILRLSKTPADNKLIFGTMSKVTAANNNPDTEVFTFLTVCYKYRDHDKHAHHTLRDGSIHYVEQYTVRASEVDKNELLRLTDSELLERVLLIGEKRVHDRLGHGLTTVVKGPIWSVRERDEPAVYLLVYYERGE</sequence>
<dbReference type="InParanoid" id="A0A0C3BHE4"/>
<name>A0A0C3BHE4_PILCF</name>
<dbReference type="EMBL" id="KN833031">
    <property type="protein sequence ID" value="KIM76777.1"/>
    <property type="molecule type" value="Genomic_DNA"/>
</dbReference>
<evidence type="ECO:0000313" key="3">
    <source>
        <dbReference type="Proteomes" id="UP000054166"/>
    </source>
</evidence>